<sequence>MSYERKRAGTIPITKDNKLVLISSIKKGDYVFPKGGIELSLNESAKIAAERETLEEAGVKGVIEDNSFYTDSYGIKWFILRVNEILDVWDENHKRKRIFVDVSDLTEENVMPKIKLRNNVLETVKAAVKLNKI</sequence>
<keyword evidence="2 4" id="KW-0378">Hydrolase</keyword>
<dbReference type="InterPro" id="IPR000086">
    <property type="entry name" value="NUDIX_hydrolase_dom"/>
</dbReference>
<protein>
    <submittedName>
        <fullName evidence="4">Nudix hydrolase 17, mitochondrial</fullName>
    </submittedName>
</protein>
<dbReference type="GO" id="GO:0016787">
    <property type="term" value="F:hydrolase activity"/>
    <property type="evidence" value="ECO:0007669"/>
    <property type="project" value="UniProtKB-KW"/>
</dbReference>
<comment type="caution">
    <text evidence="4">The sequence shown here is derived from an EMBL/GenBank/DDBJ whole genome shotgun (WGS) entry which is preliminary data.</text>
</comment>
<keyword evidence="5" id="KW-1185">Reference proteome</keyword>
<name>A0ABQ7I0M2_9MICR</name>
<evidence type="ECO:0000256" key="2">
    <source>
        <dbReference type="ARBA" id="ARBA00022801"/>
    </source>
</evidence>
<feature type="domain" description="Nudix hydrolase" evidence="3">
    <location>
        <begin position="4"/>
        <end position="122"/>
    </location>
</feature>
<keyword evidence="1" id="KW-0479">Metal-binding</keyword>
<reference evidence="4 5" key="1">
    <citation type="submission" date="2019-01" db="EMBL/GenBank/DDBJ databases">
        <title>Genomes sequencing and comparative genomics of infectious freshwater microsporidia, Cucumispora dikerogammari and Thelohania contejeani.</title>
        <authorList>
            <person name="Cormier A."/>
            <person name="Giraud I."/>
            <person name="Wattier R."/>
            <person name="Teixeira M."/>
            <person name="Grandjean F."/>
            <person name="Rigaud T."/>
            <person name="Cordaux R."/>
        </authorList>
    </citation>
    <scope>NUCLEOTIDE SEQUENCE [LARGE SCALE GENOMIC DNA]</scope>
    <source>
        <strain evidence="4">T1</strain>
        <tissue evidence="4">Spores</tissue>
    </source>
</reference>
<dbReference type="Gene3D" id="3.90.79.10">
    <property type="entry name" value="Nucleoside Triphosphate Pyrophosphohydrolase"/>
    <property type="match status" value="1"/>
</dbReference>
<dbReference type="PROSITE" id="PS51462">
    <property type="entry name" value="NUDIX"/>
    <property type="match status" value="1"/>
</dbReference>
<organism evidence="4 5">
    <name type="scientific">Astathelohania contejeani</name>
    <dbReference type="NCBI Taxonomy" id="164912"/>
    <lineage>
        <taxon>Eukaryota</taxon>
        <taxon>Fungi</taxon>
        <taxon>Fungi incertae sedis</taxon>
        <taxon>Microsporidia</taxon>
        <taxon>Astathelohaniidae</taxon>
        <taxon>Astathelohania</taxon>
    </lineage>
</organism>
<dbReference type="SUPFAM" id="SSF55811">
    <property type="entry name" value="Nudix"/>
    <property type="match status" value="1"/>
</dbReference>
<dbReference type="InterPro" id="IPR015797">
    <property type="entry name" value="NUDIX_hydrolase-like_dom_sf"/>
</dbReference>
<gene>
    <name evidence="4" type="primary">NUDT17_0</name>
    <name evidence="4" type="ORF">TCON_0827</name>
</gene>
<dbReference type="Pfam" id="PF00293">
    <property type="entry name" value="NUDIX"/>
    <property type="match status" value="1"/>
</dbReference>
<dbReference type="Proteomes" id="UP001516464">
    <property type="component" value="Unassembled WGS sequence"/>
</dbReference>
<proteinExistence type="predicted"/>
<dbReference type="PANTHER" id="PTHR12629:SF0">
    <property type="entry name" value="DIPHOSPHOINOSITOL-POLYPHOSPHATE DIPHOSPHATASE"/>
    <property type="match status" value="1"/>
</dbReference>
<evidence type="ECO:0000259" key="3">
    <source>
        <dbReference type="PROSITE" id="PS51462"/>
    </source>
</evidence>
<evidence type="ECO:0000313" key="5">
    <source>
        <dbReference type="Proteomes" id="UP001516464"/>
    </source>
</evidence>
<evidence type="ECO:0000313" key="4">
    <source>
        <dbReference type="EMBL" id="KAF7683977.1"/>
    </source>
</evidence>
<evidence type="ECO:0000256" key="1">
    <source>
        <dbReference type="ARBA" id="ARBA00022723"/>
    </source>
</evidence>
<dbReference type="PANTHER" id="PTHR12629">
    <property type="entry name" value="DIPHOSPHOINOSITOL POLYPHOSPHATE PHOSPHOHYDROLASE"/>
    <property type="match status" value="1"/>
</dbReference>
<accession>A0ABQ7I0M2</accession>
<dbReference type="EMBL" id="SBIQ01000037">
    <property type="protein sequence ID" value="KAF7683977.1"/>
    <property type="molecule type" value="Genomic_DNA"/>
</dbReference>